<accession>A0A9P4NI50</accession>
<feature type="transmembrane region" description="Helical" evidence="9">
    <location>
        <begin position="114"/>
        <end position="135"/>
    </location>
</feature>
<evidence type="ECO:0000256" key="5">
    <source>
        <dbReference type="ARBA" id="ARBA00022989"/>
    </source>
</evidence>
<feature type="transmembrane region" description="Helical" evidence="9">
    <location>
        <begin position="304"/>
        <end position="321"/>
    </location>
</feature>
<name>A0A9P4NI50_9PEZI</name>
<comment type="caution">
    <text evidence="10">The sequence shown here is derived from an EMBL/GenBank/DDBJ whole genome shotgun (WGS) entry which is preliminary data.</text>
</comment>
<evidence type="ECO:0000256" key="8">
    <source>
        <dbReference type="SAM" id="MobiDB-lite"/>
    </source>
</evidence>
<feature type="transmembrane region" description="Helical" evidence="9">
    <location>
        <begin position="141"/>
        <end position="160"/>
    </location>
</feature>
<keyword evidence="4 7" id="KW-0812">Transmembrane</keyword>
<dbReference type="Pfam" id="PF00854">
    <property type="entry name" value="PTR2"/>
    <property type="match status" value="1"/>
</dbReference>
<keyword evidence="3 7" id="KW-0813">Transport</keyword>
<evidence type="ECO:0000256" key="1">
    <source>
        <dbReference type="ARBA" id="ARBA00004141"/>
    </source>
</evidence>
<evidence type="ECO:0000256" key="7">
    <source>
        <dbReference type="RuleBase" id="RU003755"/>
    </source>
</evidence>
<feature type="transmembrane region" description="Helical" evidence="9">
    <location>
        <begin position="351"/>
        <end position="368"/>
    </location>
</feature>
<dbReference type="InterPro" id="IPR018456">
    <property type="entry name" value="PTR2_symporter_CS"/>
</dbReference>
<keyword evidence="6 9" id="KW-0472">Membrane</keyword>
<sequence>MNGTTAVDDLDPYDDEPTEQEKSTLRKIPDKLPWSAFLVAIVELCERFAYYGMSGPFQNYISNKYKDPSGNPGAIGLAQTGATALTNFFQFWCYLTPILGAVCADQWLGKYKTICLFSIFYCVGLLVLFLTSLPTAIEHGYALPGLITAMVVIGLGTGGIKSNVSPLIAEQYTETKPRIRILSTGEKVIIDPTLTIQRIYMIFYMCINLGSLSAVATTEMELHIGFWAAYLLPFIMFVIGFFVLVAGKKKYVVKPPKGSVIVHCFQALWIAARSKDGLNAAKPTFRGTRQFGWDDAFVEELRRAVVACKVFVFFPIYWTVYNNMLNNFVSQAGTMQLHGIPNDIMQNIDPIVVIIFIPICDRLIYPALRKMGIQFKPITRIFWGFLMGSVAMAYAAVVQNLIYSAPPCFNHPLKCAAGKLSEGKYEHNRVHVAVQSPAYFFIALSEIFASVTGLEYAYTKAPTSMKSFIMSLFLLTNAFGALLGMAISPVAKDPNLTWMYTGLAIGSFISGITFWFLFRKYNGQEERMNELDGDGGGGGGIPLRAPKLPLTYKVSRIDLRGLRKEGDGGSRPATRRDEEGV</sequence>
<dbReference type="EMBL" id="MU007090">
    <property type="protein sequence ID" value="KAF2422444.1"/>
    <property type="molecule type" value="Genomic_DNA"/>
</dbReference>
<evidence type="ECO:0000256" key="3">
    <source>
        <dbReference type="ARBA" id="ARBA00022448"/>
    </source>
</evidence>
<comment type="similarity">
    <text evidence="2 7">Belongs to the major facilitator superfamily. Proton-dependent oligopeptide transporter (POT/PTR) (TC 2.A.17) family.</text>
</comment>
<dbReference type="GO" id="GO:0071916">
    <property type="term" value="F:dipeptide transmembrane transporter activity"/>
    <property type="evidence" value="ECO:0007669"/>
    <property type="project" value="UniProtKB-ARBA"/>
</dbReference>
<keyword evidence="11" id="KW-1185">Reference proteome</keyword>
<evidence type="ECO:0000256" key="9">
    <source>
        <dbReference type="SAM" id="Phobius"/>
    </source>
</evidence>
<dbReference type="GO" id="GO:0005886">
    <property type="term" value="C:plasma membrane"/>
    <property type="evidence" value="ECO:0007669"/>
    <property type="project" value="UniProtKB-ARBA"/>
</dbReference>
<feature type="transmembrane region" description="Helical" evidence="9">
    <location>
        <begin position="199"/>
        <end position="218"/>
    </location>
</feature>
<evidence type="ECO:0000256" key="2">
    <source>
        <dbReference type="ARBA" id="ARBA00005982"/>
    </source>
</evidence>
<proteinExistence type="inferred from homology"/>
<dbReference type="AlphaFoldDB" id="A0A9P4NI50"/>
<reference evidence="10" key="1">
    <citation type="journal article" date="2020" name="Stud. Mycol.">
        <title>101 Dothideomycetes genomes: a test case for predicting lifestyles and emergence of pathogens.</title>
        <authorList>
            <person name="Haridas S."/>
            <person name="Albert R."/>
            <person name="Binder M."/>
            <person name="Bloem J."/>
            <person name="Labutti K."/>
            <person name="Salamov A."/>
            <person name="Andreopoulos B."/>
            <person name="Baker S."/>
            <person name="Barry K."/>
            <person name="Bills G."/>
            <person name="Bluhm B."/>
            <person name="Cannon C."/>
            <person name="Castanera R."/>
            <person name="Culley D."/>
            <person name="Daum C."/>
            <person name="Ezra D."/>
            <person name="Gonzalez J."/>
            <person name="Henrissat B."/>
            <person name="Kuo A."/>
            <person name="Liang C."/>
            <person name="Lipzen A."/>
            <person name="Lutzoni F."/>
            <person name="Magnuson J."/>
            <person name="Mondo S."/>
            <person name="Nolan M."/>
            <person name="Ohm R."/>
            <person name="Pangilinan J."/>
            <person name="Park H.-J."/>
            <person name="Ramirez L."/>
            <person name="Alfaro M."/>
            <person name="Sun H."/>
            <person name="Tritt A."/>
            <person name="Yoshinaga Y."/>
            <person name="Zwiers L.-H."/>
            <person name="Turgeon B."/>
            <person name="Goodwin S."/>
            <person name="Spatafora J."/>
            <person name="Crous P."/>
            <person name="Grigoriev I."/>
        </authorList>
    </citation>
    <scope>NUCLEOTIDE SEQUENCE</scope>
    <source>
        <strain evidence="10">CBS 130266</strain>
    </source>
</reference>
<evidence type="ECO:0000313" key="10">
    <source>
        <dbReference type="EMBL" id="KAF2422444.1"/>
    </source>
</evidence>
<feature type="compositionally biased region" description="Acidic residues" evidence="8">
    <location>
        <begin position="8"/>
        <end position="18"/>
    </location>
</feature>
<evidence type="ECO:0000313" key="11">
    <source>
        <dbReference type="Proteomes" id="UP000800235"/>
    </source>
</evidence>
<dbReference type="InterPro" id="IPR000109">
    <property type="entry name" value="POT_fam"/>
</dbReference>
<feature type="transmembrane region" description="Helical" evidence="9">
    <location>
        <begin position="224"/>
        <end position="247"/>
    </location>
</feature>
<gene>
    <name evidence="10" type="ORF">EJ08DRAFT_640870</name>
</gene>
<feature type="transmembrane region" description="Helical" evidence="9">
    <location>
        <begin position="470"/>
        <end position="491"/>
    </location>
</feature>
<dbReference type="InterPro" id="IPR036259">
    <property type="entry name" value="MFS_trans_sf"/>
</dbReference>
<dbReference type="Proteomes" id="UP000800235">
    <property type="component" value="Unassembled WGS sequence"/>
</dbReference>
<feature type="transmembrane region" description="Helical" evidence="9">
    <location>
        <begin position="438"/>
        <end position="458"/>
    </location>
</feature>
<dbReference type="OrthoDB" id="8904098at2759"/>
<dbReference type="Gene3D" id="1.20.1250.20">
    <property type="entry name" value="MFS general substrate transporter like domains"/>
    <property type="match status" value="1"/>
</dbReference>
<feature type="transmembrane region" description="Helical" evidence="9">
    <location>
        <begin position="497"/>
        <end position="518"/>
    </location>
</feature>
<comment type="subcellular location">
    <subcellularLocation>
        <location evidence="1 7">Membrane</location>
        <topology evidence="1 7">Multi-pass membrane protein</topology>
    </subcellularLocation>
</comment>
<dbReference type="PANTHER" id="PTHR11654">
    <property type="entry name" value="OLIGOPEPTIDE TRANSPORTER-RELATED"/>
    <property type="match status" value="1"/>
</dbReference>
<organism evidence="10 11">
    <name type="scientific">Tothia fuscella</name>
    <dbReference type="NCBI Taxonomy" id="1048955"/>
    <lineage>
        <taxon>Eukaryota</taxon>
        <taxon>Fungi</taxon>
        <taxon>Dikarya</taxon>
        <taxon>Ascomycota</taxon>
        <taxon>Pezizomycotina</taxon>
        <taxon>Dothideomycetes</taxon>
        <taxon>Pleosporomycetidae</taxon>
        <taxon>Venturiales</taxon>
        <taxon>Cylindrosympodiaceae</taxon>
        <taxon>Tothia</taxon>
    </lineage>
</organism>
<dbReference type="PROSITE" id="PS01023">
    <property type="entry name" value="PTR2_2"/>
    <property type="match status" value="1"/>
</dbReference>
<dbReference type="SUPFAM" id="SSF103473">
    <property type="entry name" value="MFS general substrate transporter"/>
    <property type="match status" value="1"/>
</dbReference>
<protein>
    <submittedName>
        <fullName evidence="10">MFS peptide transporter</fullName>
    </submittedName>
</protein>
<dbReference type="FunFam" id="1.20.1250.20:FF:000085">
    <property type="entry name" value="MFS peptide transporter Ptr2"/>
    <property type="match status" value="1"/>
</dbReference>
<feature type="transmembrane region" description="Helical" evidence="9">
    <location>
        <begin position="380"/>
        <end position="403"/>
    </location>
</feature>
<feature type="region of interest" description="Disordered" evidence="8">
    <location>
        <begin position="1"/>
        <end position="24"/>
    </location>
</feature>
<feature type="region of interest" description="Disordered" evidence="8">
    <location>
        <begin position="562"/>
        <end position="581"/>
    </location>
</feature>
<evidence type="ECO:0000256" key="6">
    <source>
        <dbReference type="ARBA" id="ARBA00023136"/>
    </source>
</evidence>
<evidence type="ECO:0000256" key="4">
    <source>
        <dbReference type="ARBA" id="ARBA00022692"/>
    </source>
</evidence>
<keyword evidence="5 9" id="KW-1133">Transmembrane helix</keyword>